<dbReference type="PANTHER" id="PTHR22765">
    <property type="entry name" value="RING FINGER AND PROTEASE ASSOCIATED DOMAIN-CONTAINING"/>
    <property type="match status" value="1"/>
</dbReference>
<evidence type="ECO:0000256" key="2">
    <source>
        <dbReference type="SAM" id="MobiDB-lite"/>
    </source>
</evidence>
<evidence type="ECO:0000256" key="1">
    <source>
        <dbReference type="PROSITE-ProRule" id="PRU00175"/>
    </source>
</evidence>
<dbReference type="InterPro" id="IPR051826">
    <property type="entry name" value="E3_ubiquitin-ligase_domain"/>
</dbReference>
<keyword evidence="1" id="KW-0479">Metal-binding</keyword>
<name>A0A5B0Q6U2_PUCGR</name>
<dbReference type="GO" id="GO:0008270">
    <property type="term" value="F:zinc ion binding"/>
    <property type="evidence" value="ECO:0007669"/>
    <property type="project" value="UniProtKB-KW"/>
</dbReference>
<accession>A0A5B0Q6U2</accession>
<dbReference type="InterPro" id="IPR013083">
    <property type="entry name" value="Znf_RING/FYVE/PHD"/>
</dbReference>
<dbReference type="GO" id="GO:0006511">
    <property type="term" value="P:ubiquitin-dependent protein catabolic process"/>
    <property type="evidence" value="ECO:0007669"/>
    <property type="project" value="TreeGrafter"/>
</dbReference>
<dbReference type="EMBL" id="VSWC01000028">
    <property type="protein sequence ID" value="KAA1108802.1"/>
    <property type="molecule type" value="Genomic_DNA"/>
</dbReference>
<dbReference type="SUPFAM" id="SSF57850">
    <property type="entry name" value="RING/U-box"/>
    <property type="match status" value="1"/>
</dbReference>
<keyword evidence="1" id="KW-0863">Zinc-finger</keyword>
<dbReference type="PROSITE" id="PS50089">
    <property type="entry name" value="ZF_RING_2"/>
    <property type="match status" value="1"/>
</dbReference>
<dbReference type="OrthoDB" id="1681166at2759"/>
<evidence type="ECO:0000313" key="5">
    <source>
        <dbReference type="Proteomes" id="UP000324748"/>
    </source>
</evidence>
<dbReference type="GO" id="GO:0061630">
    <property type="term" value="F:ubiquitin protein ligase activity"/>
    <property type="evidence" value="ECO:0007669"/>
    <property type="project" value="TreeGrafter"/>
</dbReference>
<dbReference type="AlphaFoldDB" id="A0A5B0Q6U2"/>
<keyword evidence="1" id="KW-0862">Zinc</keyword>
<dbReference type="PANTHER" id="PTHR22765:SF434">
    <property type="entry name" value="GB|AAD18119.1-RELATED"/>
    <property type="match status" value="1"/>
</dbReference>
<reference evidence="4 5" key="1">
    <citation type="submission" date="2019-05" db="EMBL/GenBank/DDBJ databases">
        <title>Emergence of the Ug99 lineage of the wheat stem rust pathogen through somatic hybridization.</title>
        <authorList>
            <person name="Li F."/>
            <person name="Upadhyaya N.M."/>
            <person name="Sperschneider J."/>
            <person name="Matny O."/>
            <person name="Nguyen-Phuc H."/>
            <person name="Mago R."/>
            <person name="Raley C."/>
            <person name="Miller M.E."/>
            <person name="Silverstein K.A.T."/>
            <person name="Henningsen E."/>
            <person name="Hirsch C.D."/>
            <person name="Visser B."/>
            <person name="Pretorius Z.A."/>
            <person name="Steffenson B.J."/>
            <person name="Schwessinger B."/>
            <person name="Dodds P.N."/>
            <person name="Figueroa M."/>
        </authorList>
    </citation>
    <scope>NUCLEOTIDE SEQUENCE [LARGE SCALE GENOMIC DNA]</scope>
    <source>
        <strain evidence="4">21-0</strain>
    </source>
</reference>
<evidence type="ECO:0000259" key="3">
    <source>
        <dbReference type="PROSITE" id="PS50089"/>
    </source>
</evidence>
<dbReference type="SMART" id="SM00184">
    <property type="entry name" value="RING"/>
    <property type="match status" value="1"/>
</dbReference>
<protein>
    <recommendedName>
        <fullName evidence="3">RING-type domain-containing protein</fullName>
    </recommendedName>
</protein>
<sequence length="235" mass="26128">MSNQLFLSIHINCPPEEELDSTSTSSLSEFSLEQAERFGNSQFPSFKMVSISVLVTALALPLLFHDILATQVIPASKQMTSAGRNVLLKIGPDSTERHVKHEKRGLGMCSVCREEVEEDVWRWPECGHYFHSNCVSRWRTGEVSAGNTCPNCRQNDPECVRGGGRQSSAAPVQAHQVEPEGQPGRLSDWRRQNTRPVINNDCPVCLCSNSVLIGGSRLRCSDRRCGATWNISWSL</sequence>
<evidence type="ECO:0000313" key="4">
    <source>
        <dbReference type="EMBL" id="KAA1108802.1"/>
    </source>
</evidence>
<dbReference type="InterPro" id="IPR001841">
    <property type="entry name" value="Znf_RING"/>
</dbReference>
<proteinExistence type="predicted"/>
<feature type="domain" description="RING-type" evidence="3">
    <location>
        <begin position="109"/>
        <end position="153"/>
    </location>
</feature>
<dbReference type="Gene3D" id="3.30.40.10">
    <property type="entry name" value="Zinc/RING finger domain, C3HC4 (zinc finger)"/>
    <property type="match status" value="1"/>
</dbReference>
<keyword evidence="5" id="KW-1185">Reference proteome</keyword>
<dbReference type="CDD" id="cd16448">
    <property type="entry name" value="RING-H2"/>
    <property type="match status" value="1"/>
</dbReference>
<dbReference type="Proteomes" id="UP000324748">
    <property type="component" value="Unassembled WGS sequence"/>
</dbReference>
<dbReference type="Pfam" id="PF13639">
    <property type="entry name" value="zf-RING_2"/>
    <property type="match status" value="1"/>
</dbReference>
<feature type="region of interest" description="Disordered" evidence="2">
    <location>
        <begin position="163"/>
        <end position="188"/>
    </location>
</feature>
<gene>
    <name evidence="4" type="ORF">PGT21_026006</name>
</gene>
<organism evidence="4 5">
    <name type="scientific">Puccinia graminis f. sp. tritici</name>
    <dbReference type="NCBI Taxonomy" id="56615"/>
    <lineage>
        <taxon>Eukaryota</taxon>
        <taxon>Fungi</taxon>
        <taxon>Dikarya</taxon>
        <taxon>Basidiomycota</taxon>
        <taxon>Pucciniomycotina</taxon>
        <taxon>Pucciniomycetes</taxon>
        <taxon>Pucciniales</taxon>
        <taxon>Pucciniaceae</taxon>
        <taxon>Puccinia</taxon>
    </lineage>
</organism>
<comment type="caution">
    <text evidence="4">The sequence shown here is derived from an EMBL/GenBank/DDBJ whole genome shotgun (WGS) entry which is preliminary data.</text>
</comment>